<protein>
    <submittedName>
        <fullName evidence="1">Uncharacterized protein</fullName>
    </submittedName>
</protein>
<dbReference type="AlphaFoldDB" id="A0A7J0GLG0"/>
<accession>A0A7J0GLG0</accession>
<evidence type="ECO:0000313" key="1">
    <source>
        <dbReference type="EMBL" id="GFZ11602.1"/>
    </source>
</evidence>
<reference evidence="1 2" key="1">
    <citation type="submission" date="2019-07" db="EMBL/GenBank/DDBJ databases">
        <title>De Novo Assembly of kiwifruit Actinidia rufa.</title>
        <authorList>
            <person name="Sugita-Konishi S."/>
            <person name="Sato K."/>
            <person name="Mori E."/>
            <person name="Abe Y."/>
            <person name="Kisaki G."/>
            <person name="Hamano K."/>
            <person name="Suezawa K."/>
            <person name="Otani M."/>
            <person name="Fukuda T."/>
            <person name="Manabe T."/>
            <person name="Gomi K."/>
            <person name="Tabuchi M."/>
            <person name="Akimitsu K."/>
            <person name="Kataoka I."/>
        </authorList>
    </citation>
    <scope>NUCLEOTIDE SEQUENCE [LARGE SCALE GENOMIC DNA]</scope>
    <source>
        <strain evidence="2">cv. Fuchu</strain>
    </source>
</reference>
<comment type="caution">
    <text evidence="1">The sequence shown here is derived from an EMBL/GenBank/DDBJ whole genome shotgun (WGS) entry which is preliminary data.</text>
</comment>
<evidence type="ECO:0000313" key="2">
    <source>
        <dbReference type="Proteomes" id="UP000585474"/>
    </source>
</evidence>
<keyword evidence="2" id="KW-1185">Reference proteome</keyword>
<organism evidence="1 2">
    <name type="scientific">Actinidia rufa</name>
    <dbReference type="NCBI Taxonomy" id="165716"/>
    <lineage>
        <taxon>Eukaryota</taxon>
        <taxon>Viridiplantae</taxon>
        <taxon>Streptophyta</taxon>
        <taxon>Embryophyta</taxon>
        <taxon>Tracheophyta</taxon>
        <taxon>Spermatophyta</taxon>
        <taxon>Magnoliopsida</taxon>
        <taxon>eudicotyledons</taxon>
        <taxon>Gunneridae</taxon>
        <taxon>Pentapetalae</taxon>
        <taxon>asterids</taxon>
        <taxon>Ericales</taxon>
        <taxon>Actinidiaceae</taxon>
        <taxon>Actinidia</taxon>
    </lineage>
</organism>
<proteinExistence type="predicted"/>
<gene>
    <name evidence="1" type="ORF">Acr_22g0010000</name>
</gene>
<dbReference type="EMBL" id="BJWL01000022">
    <property type="protein sequence ID" value="GFZ11602.1"/>
    <property type="molecule type" value="Genomic_DNA"/>
</dbReference>
<sequence>MVSESGDRGVDSGVRGFDSGGRGFNSGVGVVDSGVGVVDSSIACSIQATEGSIQATHGISLWLCQNMWRSMQVGAHHLSQQVYWTLDVQPAVLRCSLCISVKMPVLETYRLTTQRECGEVVGSAGVVGNFGSTDQ</sequence>
<name>A0A7J0GLG0_9ERIC</name>
<dbReference type="Proteomes" id="UP000585474">
    <property type="component" value="Unassembled WGS sequence"/>
</dbReference>